<dbReference type="PIRSF" id="PIRSF002498">
    <property type="entry name" value="Tissue_factor_3"/>
    <property type="match status" value="1"/>
</dbReference>
<dbReference type="FunFam" id="2.60.40.10:FF:000899">
    <property type="entry name" value="Tissue factor"/>
    <property type="match status" value="1"/>
</dbReference>
<evidence type="ECO:0000256" key="18">
    <source>
        <dbReference type="PIRSR" id="PIRSR002498-2"/>
    </source>
</evidence>
<evidence type="ECO:0000259" key="21">
    <source>
        <dbReference type="Pfam" id="PF01108"/>
    </source>
</evidence>
<evidence type="ECO:0000256" key="1">
    <source>
        <dbReference type="ARBA" id="ARBA00002201"/>
    </source>
</evidence>
<evidence type="ECO:0000256" key="10">
    <source>
        <dbReference type="ARBA" id="ARBA00023084"/>
    </source>
</evidence>
<dbReference type="CDD" id="cd00063">
    <property type="entry name" value="FN3"/>
    <property type="match status" value="1"/>
</dbReference>
<keyword evidence="15" id="KW-0449">Lipoprotein</keyword>
<evidence type="ECO:0000313" key="23">
    <source>
        <dbReference type="EMBL" id="CAD67772.1"/>
    </source>
</evidence>
<keyword evidence="7" id="KW-0356">Hemostasis</keyword>
<dbReference type="EMBL" id="AJ544897">
    <property type="protein sequence ID" value="CAD67785.1"/>
    <property type="molecule type" value="Genomic_DNA"/>
</dbReference>
<dbReference type="GO" id="GO:0005886">
    <property type="term" value="C:plasma membrane"/>
    <property type="evidence" value="ECO:0007669"/>
    <property type="project" value="TreeGrafter"/>
</dbReference>
<keyword evidence="13 17" id="KW-1015">Disulfide bond</keyword>
<feature type="transmembrane region" description="Helical" evidence="19">
    <location>
        <begin position="245"/>
        <end position="266"/>
    </location>
</feature>
<evidence type="ECO:0000256" key="11">
    <source>
        <dbReference type="ARBA" id="ARBA00023136"/>
    </source>
</evidence>
<evidence type="ECO:0000256" key="12">
    <source>
        <dbReference type="ARBA" id="ARBA00023139"/>
    </source>
</evidence>
<name>Q7ZT41_TETNG</name>
<evidence type="ECO:0000256" key="14">
    <source>
        <dbReference type="ARBA" id="ARBA00023180"/>
    </source>
</evidence>
<sequence length="285" mass="32046">MTLRWILHLGISLSALIISTAEASTPKAENVHWMSLDFKTVLIWTTTPSGHTYTVRYFEKDKDLEDTPNCIKIRESECDLSDLLQPFNRSYIADIQTESETLDYDYTDEDQPHTVSPPFNPYTESNISAVTFTLKNVNNTRVHVNITDPLSGIHSRGKQLTIRDILKKDLKYKISYHKSGSTGKKEVISDSSQAEVANLDPGQSYCFVVAAFIPSRPKATQQGALSRQLCLQRGSDVLQELSLEAWILIVLTVATIIIIAAIVLYCKCCRHRNRNLHTTQSSSPI</sequence>
<dbReference type="PRINTS" id="PR00346">
    <property type="entry name" value="TISSUEFACTOR"/>
</dbReference>
<keyword evidence="10 16" id="KW-0094">Blood coagulation</keyword>
<evidence type="ECO:0000259" key="22">
    <source>
        <dbReference type="Pfam" id="PF09294"/>
    </source>
</evidence>
<evidence type="ECO:0000256" key="4">
    <source>
        <dbReference type="ARBA" id="ARBA00011184"/>
    </source>
</evidence>
<dbReference type="Gene3D" id="2.60.40.10">
    <property type="entry name" value="Immunoglobulins"/>
    <property type="match status" value="2"/>
</dbReference>
<dbReference type="AlphaFoldDB" id="Q7ZT41"/>
<comment type="similarity">
    <text evidence="3 16">Belongs to the tissue factor family.</text>
</comment>
<dbReference type="GO" id="GO:0007596">
    <property type="term" value="P:blood coagulation"/>
    <property type="evidence" value="ECO:0007669"/>
    <property type="project" value="UniProtKB-KW"/>
</dbReference>
<keyword evidence="14" id="KW-0325">Glycoprotein</keyword>
<evidence type="ECO:0000313" key="24">
    <source>
        <dbReference type="EMBL" id="CAD67785.1"/>
    </source>
</evidence>
<keyword evidence="8 20" id="KW-0732">Signal</keyword>
<feature type="lipid moiety-binding region" description="S-palmitoyl cysteine" evidence="18">
    <location>
        <position position="269"/>
    </location>
</feature>
<dbReference type="EMBL" id="AJ544914">
    <property type="protein sequence ID" value="CAD67772.1"/>
    <property type="molecule type" value="mRNA"/>
</dbReference>
<evidence type="ECO:0000256" key="20">
    <source>
        <dbReference type="SAM" id="SignalP"/>
    </source>
</evidence>
<keyword evidence="12" id="KW-0564">Palmitate</keyword>
<dbReference type="PANTHER" id="PTHR20859">
    <property type="entry name" value="INTERFERON/INTERLEUKIN RECEPTOR"/>
    <property type="match status" value="1"/>
</dbReference>
<evidence type="ECO:0000256" key="17">
    <source>
        <dbReference type="PIRSR" id="PIRSR002498-1"/>
    </source>
</evidence>
<dbReference type="InterPro" id="IPR013783">
    <property type="entry name" value="Ig-like_fold"/>
</dbReference>
<evidence type="ECO:0000256" key="8">
    <source>
        <dbReference type="ARBA" id="ARBA00022729"/>
    </source>
</evidence>
<evidence type="ECO:0000256" key="5">
    <source>
        <dbReference type="ARBA" id="ARBA00018722"/>
    </source>
</evidence>
<dbReference type="InterPro" id="IPR001187">
    <property type="entry name" value="Tissue_factor"/>
</dbReference>
<dbReference type="Pfam" id="PF01108">
    <property type="entry name" value="Tissue_fac"/>
    <property type="match status" value="1"/>
</dbReference>
<keyword evidence="11 19" id="KW-0472">Membrane</keyword>
<evidence type="ECO:0000256" key="2">
    <source>
        <dbReference type="ARBA" id="ARBA00004479"/>
    </source>
</evidence>
<dbReference type="InterPro" id="IPR015373">
    <property type="entry name" value="Interferon/interleukin_rcp_dom"/>
</dbReference>
<protein>
    <recommendedName>
        <fullName evidence="5 16">Tissue factor</fullName>
        <shortName evidence="16">TF</shortName>
    </recommendedName>
</protein>
<evidence type="ECO:0000256" key="13">
    <source>
        <dbReference type="ARBA" id="ARBA00023157"/>
    </source>
</evidence>
<dbReference type="InterPro" id="IPR003961">
    <property type="entry name" value="FN3_dom"/>
</dbReference>
<evidence type="ECO:0000256" key="6">
    <source>
        <dbReference type="ARBA" id="ARBA00022692"/>
    </source>
</evidence>
<feature type="disulfide bond" evidence="17">
    <location>
        <begin position="206"/>
        <end position="230"/>
    </location>
</feature>
<evidence type="ECO:0000256" key="7">
    <source>
        <dbReference type="ARBA" id="ARBA00022696"/>
    </source>
</evidence>
<dbReference type="GO" id="GO:0004896">
    <property type="term" value="F:cytokine receptor activity"/>
    <property type="evidence" value="ECO:0007669"/>
    <property type="project" value="TreeGrafter"/>
</dbReference>
<reference evidence="23" key="3">
    <citation type="submission" date="2003-02" db="EMBL/GenBank/DDBJ databases">
        <authorList>
            <person name="Lutfalla G."/>
        </authorList>
    </citation>
    <scope>NUCLEOTIDE SEQUENCE</scope>
</reference>
<feature type="disulfide bond" evidence="17">
    <location>
        <begin position="70"/>
        <end position="78"/>
    </location>
</feature>
<feature type="chain" id="PRO_5010145002" description="Tissue factor" evidence="20">
    <location>
        <begin position="24"/>
        <end position="285"/>
    </location>
</feature>
<comment type="subcellular location">
    <subcellularLocation>
        <location evidence="2">Membrane</location>
        <topology evidence="2">Single-pass type I membrane protein</topology>
    </subcellularLocation>
</comment>
<evidence type="ECO:0000256" key="15">
    <source>
        <dbReference type="ARBA" id="ARBA00023288"/>
    </source>
</evidence>
<evidence type="ECO:0000256" key="9">
    <source>
        <dbReference type="ARBA" id="ARBA00022989"/>
    </source>
</evidence>
<reference evidence="24" key="2">
    <citation type="journal article" date="2003" name="BMC Genomics">
        <title>Comparative genomic analysis reveals independent expansion of a lineage-specific gene family in vertebrates: the class II cytokine receptors and their ligands in mammals and fish.</title>
        <authorList>
            <person name="Lutfalla G."/>
            <person name="Roest Crollius H."/>
            <person name="Stange-Thomann N."/>
            <person name="Jaillon O."/>
            <person name="Mogensen K."/>
            <person name="Monneron D."/>
        </authorList>
    </citation>
    <scope>NUCLEOTIDE SEQUENCE</scope>
</reference>
<dbReference type="SUPFAM" id="SSF49265">
    <property type="entry name" value="Fibronectin type III"/>
    <property type="match status" value="2"/>
</dbReference>
<dbReference type="InterPro" id="IPR050650">
    <property type="entry name" value="Type-II_Cytokine-TF_Rcpt"/>
</dbReference>
<evidence type="ECO:0000256" key="16">
    <source>
        <dbReference type="PIRNR" id="PIRNR002498"/>
    </source>
</evidence>
<evidence type="ECO:0000256" key="19">
    <source>
        <dbReference type="SAM" id="Phobius"/>
    </source>
</evidence>
<keyword evidence="9 19" id="KW-1133">Transmembrane helix</keyword>
<comment type="subunit">
    <text evidence="4">Interacts with HSPE; the interaction, inhibited by heparin, promotes the generation of activated factor X and activates coagulation in the presence of activated factor VII.</text>
</comment>
<dbReference type="InterPro" id="IPR036116">
    <property type="entry name" value="FN3_sf"/>
</dbReference>
<keyword evidence="6 19" id="KW-0812">Transmembrane</keyword>
<feature type="signal peptide" evidence="20">
    <location>
        <begin position="1"/>
        <end position="23"/>
    </location>
</feature>
<reference evidence="23" key="1">
    <citation type="journal article" date="2003" name="BMC Genomics">
        <title>Comparative genomic analysis reveals independent expansion of a lineage-specific gene family in vertebrates: The class II cytokine receptors and their ligands in mammals and fish.</title>
        <authorList>
            <person name="Lutfalla G."/>
            <person name="Roest Crollius H."/>
            <person name="Stange-Thomann N."/>
            <person name="Jaillon O."/>
            <person name="Mogensen K."/>
            <person name="Monneron D."/>
        </authorList>
    </citation>
    <scope>NUCLEOTIDE SEQUENCE</scope>
</reference>
<organism evidence="23">
    <name type="scientific">Tetraodon nigroviridis</name>
    <name type="common">Spotted green pufferfish</name>
    <name type="synonym">Chelonodon nigroviridis</name>
    <dbReference type="NCBI Taxonomy" id="99883"/>
    <lineage>
        <taxon>Eukaryota</taxon>
        <taxon>Metazoa</taxon>
        <taxon>Chordata</taxon>
        <taxon>Craniata</taxon>
        <taxon>Vertebrata</taxon>
        <taxon>Euteleostomi</taxon>
        <taxon>Actinopterygii</taxon>
        <taxon>Neopterygii</taxon>
        <taxon>Teleostei</taxon>
        <taxon>Neoteleostei</taxon>
        <taxon>Acanthomorphata</taxon>
        <taxon>Eupercaria</taxon>
        <taxon>Tetraodontiformes</taxon>
        <taxon>Tetradontoidea</taxon>
        <taxon>Tetraodontidae</taxon>
        <taxon>Tetraodon</taxon>
    </lineage>
</organism>
<accession>Q7ZT41</accession>
<feature type="domain" description="Fibronectin type-III" evidence="21">
    <location>
        <begin position="7"/>
        <end position="100"/>
    </location>
</feature>
<dbReference type="HOGENOM" id="CLU_2298193_0_0_1"/>
<dbReference type="Pfam" id="PF09294">
    <property type="entry name" value="Interfer-bind"/>
    <property type="match status" value="1"/>
</dbReference>
<evidence type="ECO:0000256" key="3">
    <source>
        <dbReference type="ARBA" id="ARBA00009197"/>
    </source>
</evidence>
<dbReference type="PANTHER" id="PTHR20859:SF22">
    <property type="entry name" value="TISSUE FACTOR"/>
    <property type="match status" value="1"/>
</dbReference>
<feature type="domain" description="Interferon/interleukin receptor" evidence="22">
    <location>
        <begin position="132"/>
        <end position="222"/>
    </location>
</feature>
<comment type="function">
    <text evidence="1 16">Initiates blood coagulation by forming a complex with circulating factor VII or VIIa. The [TF:VIIa] complex activates factors IX or X by specific limited proteolysis. TF plays a role in normal hemostasis by initiating the cell-surface assembly and propagation of the coagulation protease cascade.</text>
</comment>
<proteinExistence type="evidence at transcript level"/>
<gene>
    <name evidence="23" type="primary">tf2</name>
</gene>